<proteinExistence type="predicted"/>
<evidence type="ECO:0000313" key="2">
    <source>
        <dbReference type="Proteomes" id="UP000001568"/>
    </source>
</evidence>
<dbReference type="AlphaFoldDB" id="A4RXS0"/>
<sequence>MENIDAVEVVETLARACAARGLDVVAACSAADYDAAAPETARIGAREDGRATSPLVALIGNSKALWPAFADALARDGTMTLDEYCERVVRDAAADAIEVARGFKRRSGEDSSSRVRIFWASDVEEGKVIAIQRLAHVANCAWLDENTHQSIHPLHGPWCAFRAAVVFDDVEEPDEEDLQPKIEKCPVSDETLANAKAAFDVAVERFNATDGKDPEQWRLWLAARDAMGGGAFAKERYYEDQILWHYDVDREGVRKRLARGVKTV</sequence>
<gene>
    <name evidence="1" type="ORF">OSTLU_31792</name>
</gene>
<dbReference type="Gramene" id="ABO96097">
    <property type="protein sequence ID" value="ABO96097"/>
    <property type="gene ID" value="OSTLU_31792"/>
</dbReference>
<dbReference type="RefSeq" id="XP_001417804.1">
    <property type="nucleotide sequence ID" value="XM_001417767.1"/>
</dbReference>
<accession>A4RXS0</accession>
<dbReference type="GeneID" id="5001776"/>
<dbReference type="eggNOG" id="ENOG502S75U">
    <property type="taxonomic scope" value="Eukaryota"/>
</dbReference>
<dbReference type="OMA" id="PWCAFRA"/>
<dbReference type="EMBL" id="CP000585">
    <property type="protein sequence ID" value="ABO96097.1"/>
    <property type="molecule type" value="Genomic_DNA"/>
</dbReference>
<evidence type="ECO:0008006" key="3">
    <source>
        <dbReference type="Google" id="ProtNLM"/>
    </source>
</evidence>
<dbReference type="OrthoDB" id="409189at2759"/>
<dbReference type="HOGENOM" id="CLU_073720_1_0_1"/>
<reference evidence="1 2" key="1">
    <citation type="journal article" date="2007" name="Proc. Natl. Acad. Sci. U.S.A.">
        <title>The tiny eukaryote Ostreococcus provides genomic insights into the paradox of plankton speciation.</title>
        <authorList>
            <person name="Palenik B."/>
            <person name="Grimwood J."/>
            <person name="Aerts A."/>
            <person name="Rouze P."/>
            <person name="Salamov A."/>
            <person name="Putnam N."/>
            <person name="Dupont C."/>
            <person name="Jorgensen R."/>
            <person name="Derelle E."/>
            <person name="Rombauts S."/>
            <person name="Zhou K."/>
            <person name="Otillar R."/>
            <person name="Merchant S.S."/>
            <person name="Podell S."/>
            <person name="Gaasterland T."/>
            <person name="Napoli C."/>
            <person name="Gendler K."/>
            <person name="Manuell A."/>
            <person name="Tai V."/>
            <person name="Vallon O."/>
            <person name="Piganeau G."/>
            <person name="Jancek S."/>
            <person name="Heijde M."/>
            <person name="Jabbari K."/>
            <person name="Bowler C."/>
            <person name="Lohr M."/>
            <person name="Robbens S."/>
            <person name="Werner G."/>
            <person name="Dubchak I."/>
            <person name="Pazour G.J."/>
            <person name="Ren Q."/>
            <person name="Paulsen I."/>
            <person name="Delwiche C."/>
            <person name="Schmutz J."/>
            <person name="Rokhsar D."/>
            <person name="Van de Peer Y."/>
            <person name="Moreau H."/>
            <person name="Grigoriev I.V."/>
        </authorList>
    </citation>
    <scope>NUCLEOTIDE SEQUENCE [LARGE SCALE GENOMIC DNA]</scope>
    <source>
        <strain evidence="1 2">CCE9901</strain>
    </source>
</reference>
<evidence type="ECO:0000313" key="1">
    <source>
        <dbReference type="EMBL" id="ABO96097.1"/>
    </source>
</evidence>
<organism evidence="1 2">
    <name type="scientific">Ostreococcus lucimarinus (strain CCE9901)</name>
    <dbReference type="NCBI Taxonomy" id="436017"/>
    <lineage>
        <taxon>Eukaryota</taxon>
        <taxon>Viridiplantae</taxon>
        <taxon>Chlorophyta</taxon>
        <taxon>Mamiellophyceae</taxon>
        <taxon>Mamiellales</taxon>
        <taxon>Bathycoccaceae</taxon>
        <taxon>Ostreococcus</taxon>
    </lineage>
</organism>
<keyword evidence="2" id="KW-1185">Reference proteome</keyword>
<protein>
    <recommendedName>
        <fullName evidence="3">Cyanocobalamin reductase (cyanide-eliminating)</fullName>
    </recommendedName>
</protein>
<name>A4RXS0_OSTLU</name>
<dbReference type="KEGG" id="olu:OSTLU_31792"/>
<dbReference type="Proteomes" id="UP000001568">
    <property type="component" value="Chromosome 5"/>
</dbReference>